<dbReference type="InterPro" id="IPR036441">
    <property type="entry name" value="DHquinase_II_sf"/>
</dbReference>
<dbReference type="RefSeq" id="WP_386759973.1">
    <property type="nucleotide sequence ID" value="NZ_JBHRXK010000008.1"/>
</dbReference>
<comment type="similarity">
    <text evidence="3">Belongs to the type-II 3-dehydroquinase family.</text>
</comment>
<gene>
    <name evidence="7" type="ORF">ACFOLC_14520</name>
</gene>
<proteinExistence type="inferred from homology"/>
<evidence type="ECO:0000256" key="3">
    <source>
        <dbReference type="ARBA" id="ARBA00011037"/>
    </source>
</evidence>
<comment type="catalytic activity">
    <reaction evidence="1">
        <text>3-dehydroquinate = 3-dehydroshikimate + H2O</text>
        <dbReference type="Rhea" id="RHEA:21096"/>
        <dbReference type="ChEBI" id="CHEBI:15377"/>
        <dbReference type="ChEBI" id="CHEBI:16630"/>
        <dbReference type="ChEBI" id="CHEBI:32364"/>
        <dbReference type="EC" id="4.2.1.10"/>
    </reaction>
</comment>
<dbReference type="EC" id="4.2.1.10" evidence="5"/>
<name>A0ABV7RW64_9GAMM</name>
<keyword evidence="8" id="KW-1185">Reference proteome</keyword>
<evidence type="ECO:0000313" key="8">
    <source>
        <dbReference type="Proteomes" id="UP001595740"/>
    </source>
</evidence>
<evidence type="ECO:0000313" key="7">
    <source>
        <dbReference type="EMBL" id="MFC3552215.1"/>
    </source>
</evidence>
<evidence type="ECO:0000256" key="6">
    <source>
        <dbReference type="ARBA" id="ARBA00023239"/>
    </source>
</evidence>
<reference evidence="8" key="1">
    <citation type="journal article" date="2019" name="Int. J. Syst. Evol. Microbiol.">
        <title>The Global Catalogue of Microorganisms (GCM) 10K type strain sequencing project: providing services to taxonomists for standard genome sequencing and annotation.</title>
        <authorList>
            <consortium name="The Broad Institute Genomics Platform"/>
            <consortium name="The Broad Institute Genome Sequencing Center for Infectious Disease"/>
            <person name="Wu L."/>
            <person name="Ma J."/>
        </authorList>
    </citation>
    <scope>NUCLEOTIDE SEQUENCE [LARGE SCALE GENOMIC DNA]</scope>
    <source>
        <strain evidence="8">KCTC 42875</strain>
    </source>
</reference>
<dbReference type="Gene3D" id="3.40.50.9100">
    <property type="entry name" value="Dehydroquinase, class II"/>
    <property type="match status" value="1"/>
</dbReference>
<dbReference type="InterPro" id="IPR001874">
    <property type="entry name" value="DHquinase_II"/>
</dbReference>
<comment type="pathway">
    <text evidence="2">Metabolic intermediate biosynthesis; chorismate biosynthesis; chorismate from D-erythrose 4-phosphate and phosphoenolpyruvate: step 3/7.</text>
</comment>
<dbReference type="GO" id="GO:0003855">
    <property type="term" value="F:3-dehydroquinate dehydratase activity"/>
    <property type="evidence" value="ECO:0007669"/>
    <property type="project" value="UniProtKB-EC"/>
</dbReference>
<evidence type="ECO:0000256" key="4">
    <source>
        <dbReference type="ARBA" id="ARBA00011193"/>
    </source>
</evidence>
<evidence type="ECO:0000256" key="5">
    <source>
        <dbReference type="ARBA" id="ARBA00012060"/>
    </source>
</evidence>
<sequence>MSIVIIRGPEHSAHGNALPLVPDVVRRSLTERAAAAGKTVELRICRSEAELVECLRRTRGDQAEFVLLDPGTCVRASAAVRDVLDDLAVPYIEVHDDAPDVPERLISPVCGPRLTWVSGYGAQSYTLALSIALEHLGCSACESEFHVGT</sequence>
<dbReference type="Pfam" id="PF01220">
    <property type="entry name" value="DHquinase_II"/>
    <property type="match status" value="1"/>
</dbReference>
<evidence type="ECO:0000256" key="1">
    <source>
        <dbReference type="ARBA" id="ARBA00001864"/>
    </source>
</evidence>
<organism evidence="7 8">
    <name type="scientific">Lysobacter cavernae</name>
    <dbReference type="NCBI Taxonomy" id="1685901"/>
    <lineage>
        <taxon>Bacteria</taxon>
        <taxon>Pseudomonadati</taxon>
        <taxon>Pseudomonadota</taxon>
        <taxon>Gammaproteobacteria</taxon>
        <taxon>Lysobacterales</taxon>
        <taxon>Lysobacteraceae</taxon>
        <taxon>Lysobacter</taxon>
    </lineage>
</organism>
<keyword evidence="6 7" id="KW-0456">Lyase</keyword>
<dbReference type="EMBL" id="JBHRXK010000008">
    <property type="protein sequence ID" value="MFC3552215.1"/>
    <property type="molecule type" value="Genomic_DNA"/>
</dbReference>
<dbReference type="PIRSF" id="PIRSF001399">
    <property type="entry name" value="DHquinase_II"/>
    <property type="match status" value="1"/>
</dbReference>
<dbReference type="Proteomes" id="UP001595740">
    <property type="component" value="Unassembled WGS sequence"/>
</dbReference>
<dbReference type="SUPFAM" id="SSF52304">
    <property type="entry name" value="Type II 3-dehydroquinate dehydratase"/>
    <property type="match status" value="1"/>
</dbReference>
<evidence type="ECO:0000256" key="2">
    <source>
        <dbReference type="ARBA" id="ARBA00004902"/>
    </source>
</evidence>
<comment type="subunit">
    <text evidence="4">Homododecamer.</text>
</comment>
<accession>A0ABV7RW64</accession>
<comment type="caution">
    <text evidence="7">The sequence shown here is derived from an EMBL/GenBank/DDBJ whole genome shotgun (WGS) entry which is preliminary data.</text>
</comment>
<protein>
    <recommendedName>
        <fullName evidence="5">3-dehydroquinate dehydratase</fullName>
        <ecNumber evidence="5">4.2.1.10</ecNumber>
    </recommendedName>
</protein>